<protein>
    <submittedName>
        <fullName evidence="4">Uncharacterized protein</fullName>
    </submittedName>
</protein>
<dbReference type="EMBL" id="CANHGI010000004">
    <property type="protein sequence ID" value="CAI5447113.1"/>
    <property type="molecule type" value="Genomic_DNA"/>
</dbReference>
<dbReference type="InterPro" id="IPR015915">
    <property type="entry name" value="Kelch-typ_b-propeller"/>
</dbReference>
<dbReference type="Pfam" id="PF24681">
    <property type="entry name" value="Kelch_KLHDC2_KLHL20_DRC7"/>
    <property type="match status" value="2"/>
</dbReference>
<keyword evidence="1" id="KW-0880">Kelch repeat</keyword>
<comment type="caution">
    <text evidence="4">The sequence shown here is derived from an EMBL/GenBank/DDBJ whole genome shotgun (WGS) entry which is preliminary data.</text>
</comment>
<dbReference type="OrthoDB" id="7676067at2759"/>
<proteinExistence type="predicted"/>
<dbReference type="Gene3D" id="2.120.10.80">
    <property type="entry name" value="Kelch-type beta propeller"/>
    <property type="match status" value="2"/>
</dbReference>
<accession>A0A9P1N244</accession>
<keyword evidence="5" id="KW-1185">Reference proteome</keyword>
<gene>
    <name evidence="4" type="ORF">CAMP_LOCUS9750</name>
</gene>
<dbReference type="SUPFAM" id="SSF117281">
    <property type="entry name" value="Kelch motif"/>
    <property type="match status" value="1"/>
</dbReference>
<evidence type="ECO:0000256" key="3">
    <source>
        <dbReference type="SAM" id="MobiDB-lite"/>
    </source>
</evidence>
<name>A0A9P1N244_9PELO</name>
<evidence type="ECO:0000313" key="5">
    <source>
        <dbReference type="Proteomes" id="UP001152747"/>
    </source>
</evidence>
<dbReference type="GO" id="GO:0032874">
    <property type="term" value="P:positive regulation of stress-activated MAPK cascade"/>
    <property type="evidence" value="ECO:0007669"/>
    <property type="project" value="TreeGrafter"/>
</dbReference>
<dbReference type="Proteomes" id="UP001152747">
    <property type="component" value="Unassembled WGS sequence"/>
</dbReference>
<keyword evidence="2" id="KW-0677">Repeat</keyword>
<dbReference type="AlphaFoldDB" id="A0A9P1N244"/>
<evidence type="ECO:0000313" key="4">
    <source>
        <dbReference type="EMBL" id="CAI5447113.1"/>
    </source>
</evidence>
<evidence type="ECO:0000256" key="1">
    <source>
        <dbReference type="ARBA" id="ARBA00022441"/>
    </source>
</evidence>
<reference evidence="4" key="1">
    <citation type="submission" date="2022-11" db="EMBL/GenBank/DDBJ databases">
        <authorList>
            <person name="Kikuchi T."/>
        </authorList>
    </citation>
    <scope>NUCLEOTIDE SEQUENCE</scope>
    <source>
        <strain evidence="4">PS1010</strain>
    </source>
</reference>
<dbReference type="PANTHER" id="PTHR46428">
    <property type="entry name" value="KELCH DOMAIN-CONTAINING PROTEIN 10"/>
    <property type="match status" value="1"/>
</dbReference>
<feature type="region of interest" description="Disordered" evidence="3">
    <location>
        <begin position="518"/>
        <end position="578"/>
    </location>
</feature>
<dbReference type="PANTHER" id="PTHR46428:SF1">
    <property type="entry name" value="KELCH DOMAIN-CONTAINING PROTEIN 10"/>
    <property type="match status" value="1"/>
</dbReference>
<sequence length="599" mass="69055">MADLFFNFINLMYRKIARDDTENPAKDEDMEIDYVEANLTEFKAFSPKGKKNAFPLARSGHRCFCDDDHFYVMGGFNNIYNGVIYREFWALNLTSFEWRRYQLKGDFPDKLASFSGAQFEPFSKTILIFGGSGSIFGSSSTNDSWILHIDNMNCTVEGKVLETEGEKPVAKYGHAMCLGENPLKFYVVGGTQGDVFDMEVHSLNLQRVSEESRELKWVWKHETAEKKPGAGRYRMETTYDEKSENLLFFGGGDIENVISFETIEGFNVKTNKNEIIAASADENGKYPAARRCHSMTRFGRNVIIAGGAGMETRRIVGGRIEPMTTIMNDIWIFNLDSRQWRKHETTLPVPVFFHDAAITKDGLLLIFGGTMSEKSNKRTNAIQYAWFSAPSLKRMALIEIRKDRSDIFEGLDGGSLDYSKDCPEIYCRIADSKYLETRLEKQEEKWRNLPRIVVPAYKNARGIDLAEFDNGKHKRTMIKHLRNGEYQRLPRNTLRRNFQEDLRVARLRHIFVRRDLPLPPHLQNQQEPAAANQERGENNDAEPETESEEEESHSETEEESSEDEQANGEIARRNARRERDAIRRRAYDLFMNRLNGDFD</sequence>
<evidence type="ECO:0000256" key="2">
    <source>
        <dbReference type="ARBA" id="ARBA00022737"/>
    </source>
</evidence>
<organism evidence="4 5">
    <name type="scientific">Caenorhabditis angaria</name>
    <dbReference type="NCBI Taxonomy" id="860376"/>
    <lineage>
        <taxon>Eukaryota</taxon>
        <taxon>Metazoa</taxon>
        <taxon>Ecdysozoa</taxon>
        <taxon>Nematoda</taxon>
        <taxon>Chromadorea</taxon>
        <taxon>Rhabditida</taxon>
        <taxon>Rhabditina</taxon>
        <taxon>Rhabditomorpha</taxon>
        <taxon>Rhabditoidea</taxon>
        <taxon>Rhabditidae</taxon>
        <taxon>Peloderinae</taxon>
        <taxon>Caenorhabditis</taxon>
    </lineage>
</organism>
<feature type="compositionally biased region" description="Acidic residues" evidence="3">
    <location>
        <begin position="539"/>
        <end position="566"/>
    </location>
</feature>
<feature type="compositionally biased region" description="Low complexity" evidence="3">
    <location>
        <begin position="523"/>
        <end position="533"/>
    </location>
</feature>
<dbReference type="InterPro" id="IPR052125">
    <property type="entry name" value="KLHDC10"/>
</dbReference>